<name>A0ABT3FTF8_9BACT</name>
<dbReference type="EMBL" id="JAPDDS010000012">
    <property type="protein sequence ID" value="MCW1886747.1"/>
    <property type="molecule type" value="Genomic_DNA"/>
</dbReference>
<evidence type="ECO:0000313" key="2">
    <source>
        <dbReference type="Proteomes" id="UP001207930"/>
    </source>
</evidence>
<gene>
    <name evidence="1" type="ORF">OKA04_18555</name>
</gene>
<evidence type="ECO:0000313" key="1">
    <source>
        <dbReference type="EMBL" id="MCW1886747.1"/>
    </source>
</evidence>
<reference evidence="1 2" key="1">
    <citation type="submission" date="2022-10" db="EMBL/GenBank/DDBJ databases">
        <title>Luteolibacter flavescens strain MCCC 1K03193, whole genome shotgun sequencing project.</title>
        <authorList>
            <person name="Zhao G."/>
            <person name="Shen L."/>
        </authorList>
    </citation>
    <scope>NUCLEOTIDE SEQUENCE [LARGE SCALE GENOMIC DNA]</scope>
    <source>
        <strain evidence="1 2">MCCC 1K03193</strain>
    </source>
</reference>
<keyword evidence="1" id="KW-0547">Nucleotide-binding</keyword>
<accession>A0ABT3FTF8</accession>
<comment type="caution">
    <text evidence="1">The sequence shown here is derived from an EMBL/GenBank/DDBJ whole genome shotgun (WGS) entry which is preliminary data.</text>
</comment>
<dbReference type="GO" id="GO:0005524">
    <property type="term" value="F:ATP binding"/>
    <property type="evidence" value="ECO:0007669"/>
    <property type="project" value="UniProtKB-KW"/>
</dbReference>
<keyword evidence="1" id="KW-0067">ATP-binding</keyword>
<dbReference type="Proteomes" id="UP001207930">
    <property type="component" value="Unassembled WGS sequence"/>
</dbReference>
<proteinExistence type="predicted"/>
<sequence length="124" mass="13498">MTVHDVSTLAALIAAYEKAVVFEESTPGALRIAKAFPELHWSNGGLLLLGVRKDGTVIGVDESEVDGIFSKFAHLCAELTKARVEIGLLRCDDRLVVFLVFNAIPRLTSPLDRYAGSIERIAMV</sequence>
<protein>
    <submittedName>
        <fullName evidence="1">ATP-binding protein</fullName>
    </submittedName>
</protein>
<dbReference type="RefSeq" id="WP_264502702.1">
    <property type="nucleotide sequence ID" value="NZ_JAPDDS010000012.1"/>
</dbReference>
<organism evidence="1 2">
    <name type="scientific">Luteolibacter flavescens</name>
    <dbReference type="NCBI Taxonomy" id="1859460"/>
    <lineage>
        <taxon>Bacteria</taxon>
        <taxon>Pseudomonadati</taxon>
        <taxon>Verrucomicrobiota</taxon>
        <taxon>Verrucomicrobiia</taxon>
        <taxon>Verrucomicrobiales</taxon>
        <taxon>Verrucomicrobiaceae</taxon>
        <taxon>Luteolibacter</taxon>
    </lineage>
</organism>
<keyword evidence="2" id="KW-1185">Reference proteome</keyword>